<dbReference type="Proteomes" id="UP000036681">
    <property type="component" value="Unplaced"/>
</dbReference>
<evidence type="ECO:0000313" key="2">
    <source>
        <dbReference type="Proteomes" id="UP000036681"/>
    </source>
</evidence>
<sequence length="113" mass="13143">MYFVIKIIQWILYIALFIFVCITLYILRYRKIRERQLANAMEVPSATIVRSNGWRMSSNSSYQLASQGANFLYHWSGTSIPDDGAVNDSENLNEMLPCCVLRSNFDRLCYVDE</sequence>
<protein>
    <submittedName>
        <fullName evidence="3">DUF3301 domain-containing protein</fullName>
    </submittedName>
</protein>
<keyword evidence="1" id="KW-1133">Transmembrane helix</keyword>
<dbReference type="AlphaFoldDB" id="A0A0M3IQF9"/>
<proteinExistence type="predicted"/>
<evidence type="ECO:0000313" key="3">
    <source>
        <dbReference type="WBParaSite" id="ALUE_0002098701-mRNA-1"/>
    </source>
</evidence>
<reference evidence="3" key="1">
    <citation type="submission" date="2017-02" db="UniProtKB">
        <authorList>
            <consortium name="WormBaseParasite"/>
        </authorList>
    </citation>
    <scope>IDENTIFICATION</scope>
</reference>
<organism evidence="2 3">
    <name type="scientific">Ascaris lumbricoides</name>
    <name type="common">Giant roundworm</name>
    <dbReference type="NCBI Taxonomy" id="6252"/>
    <lineage>
        <taxon>Eukaryota</taxon>
        <taxon>Metazoa</taxon>
        <taxon>Ecdysozoa</taxon>
        <taxon>Nematoda</taxon>
        <taxon>Chromadorea</taxon>
        <taxon>Rhabditida</taxon>
        <taxon>Spirurina</taxon>
        <taxon>Ascaridomorpha</taxon>
        <taxon>Ascaridoidea</taxon>
        <taxon>Ascarididae</taxon>
        <taxon>Ascaris</taxon>
    </lineage>
</organism>
<name>A0A0M3IQF9_ASCLU</name>
<feature type="transmembrane region" description="Helical" evidence="1">
    <location>
        <begin position="7"/>
        <end position="27"/>
    </location>
</feature>
<evidence type="ECO:0000256" key="1">
    <source>
        <dbReference type="SAM" id="Phobius"/>
    </source>
</evidence>
<keyword evidence="2" id="KW-1185">Reference proteome</keyword>
<accession>A0A0M3IQF9</accession>
<dbReference type="WBParaSite" id="ALUE_0002098701-mRNA-1">
    <property type="protein sequence ID" value="ALUE_0002098701-mRNA-1"/>
    <property type="gene ID" value="ALUE_0002098701"/>
</dbReference>
<keyword evidence="1" id="KW-0812">Transmembrane</keyword>
<keyword evidence="1" id="KW-0472">Membrane</keyword>